<organism evidence="6 7">
    <name type="scientific">Corynespora cassiicola Philippines</name>
    <dbReference type="NCBI Taxonomy" id="1448308"/>
    <lineage>
        <taxon>Eukaryota</taxon>
        <taxon>Fungi</taxon>
        <taxon>Dikarya</taxon>
        <taxon>Ascomycota</taxon>
        <taxon>Pezizomycotina</taxon>
        <taxon>Dothideomycetes</taxon>
        <taxon>Pleosporomycetidae</taxon>
        <taxon>Pleosporales</taxon>
        <taxon>Corynesporascaceae</taxon>
        <taxon>Corynespora</taxon>
    </lineage>
</organism>
<dbReference type="Pfam" id="PF01565">
    <property type="entry name" value="FAD_binding_4"/>
    <property type="match status" value="1"/>
</dbReference>
<evidence type="ECO:0000256" key="1">
    <source>
        <dbReference type="ARBA" id="ARBA00005466"/>
    </source>
</evidence>
<evidence type="ECO:0000313" key="7">
    <source>
        <dbReference type="Proteomes" id="UP000240883"/>
    </source>
</evidence>
<dbReference type="STRING" id="1448308.A0A2T2P440"/>
<feature type="non-terminal residue" evidence="6">
    <location>
        <position position="1"/>
    </location>
</feature>
<keyword evidence="7" id="KW-1185">Reference proteome</keyword>
<evidence type="ECO:0000256" key="3">
    <source>
        <dbReference type="ARBA" id="ARBA00022827"/>
    </source>
</evidence>
<proteinExistence type="inferred from homology"/>
<evidence type="ECO:0000256" key="4">
    <source>
        <dbReference type="ARBA" id="ARBA00023002"/>
    </source>
</evidence>
<dbReference type="SUPFAM" id="SSF56176">
    <property type="entry name" value="FAD-binding/transporter-associated domain-like"/>
    <property type="match status" value="1"/>
</dbReference>
<accession>A0A2T2P440</accession>
<reference evidence="6 7" key="1">
    <citation type="journal article" date="2018" name="Front. Microbiol.">
        <title>Genome-Wide Analysis of Corynespora cassiicola Leaf Fall Disease Putative Effectors.</title>
        <authorList>
            <person name="Lopez D."/>
            <person name="Ribeiro S."/>
            <person name="Label P."/>
            <person name="Fumanal B."/>
            <person name="Venisse J.S."/>
            <person name="Kohler A."/>
            <person name="de Oliveira R.R."/>
            <person name="Labutti K."/>
            <person name="Lipzen A."/>
            <person name="Lail K."/>
            <person name="Bauer D."/>
            <person name="Ohm R.A."/>
            <person name="Barry K.W."/>
            <person name="Spatafora J."/>
            <person name="Grigoriev I.V."/>
            <person name="Martin F.M."/>
            <person name="Pujade-Renaud V."/>
        </authorList>
    </citation>
    <scope>NUCLEOTIDE SEQUENCE [LARGE SCALE GENOMIC DNA]</scope>
    <source>
        <strain evidence="6 7">Philippines</strain>
    </source>
</reference>
<dbReference type="Proteomes" id="UP000240883">
    <property type="component" value="Unassembled WGS sequence"/>
</dbReference>
<dbReference type="GO" id="GO:0071949">
    <property type="term" value="F:FAD binding"/>
    <property type="evidence" value="ECO:0007669"/>
    <property type="project" value="InterPro"/>
</dbReference>
<evidence type="ECO:0000256" key="2">
    <source>
        <dbReference type="ARBA" id="ARBA00022630"/>
    </source>
</evidence>
<dbReference type="InterPro" id="IPR016166">
    <property type="entry name" value="FAD-bd_PCMH"/>
</dbReference>
<dbReference type="GO" id="GO:0016491">
    <property type="term" value="F:oxidoreductase activity"/>
    <property type="evidence" value="ECO:0007669"/>
    <property type="project" value="UniProtKB-KW"/>
</dbReference>
<dbReference type="InterPro" id="IPR050416">
    <property type="entry name" value="FAD-linked_Oxidoreductase"/>
</dbReference>
<sequence length="481" mass="52582">ACTLLKQKFSNLTYLPDDEGYEKESEVSWDASAWLGPACIFTPRNAQDLSFAVKTLANTSTLFAMRGGGHMPIPDAANINSTGVQISSTNLNTLKLSEDKQTMSIGPGPRWGDVFEYLDGTNLTVVGGRLPPVGVPGLLLGGGISYFSYAHGLASSKGKIKAYEAVLADGTIATVTADSEYSDLYWALQGGGNSYAMITRFDLQTFPLEVVLRAEATYEEAEDTKDLYLDALLDFTLNGDVDTGFAVTPVVRWGPNFTVPSYESTLLYNGSVAPTTGPATTFYDGTIKAVNETSKMAPVSLAAYSKAMRFAFEEGGPGHGFIQRFRVVPIKATREAMDIVHDSWFQVLKETDLANTVPGFFCGIAFNAVTRTFAERSQGTPENIEVVPQFWVEESISFSGAENEAKIDEFLQTVNDRIESQLNEKDLAIRYIYLNDANKGQKVFESYGSESVKKLQAIRNKYDPRRVFTDLLPGGFKIAHA</sequence>
<dbReference type="OrthoDB" id="2151789at2759"/>
<dbReference type="PROSITE" id="PS51387">
    <property type="entry name" value="FAD_PCMH"/>
    <property type="match status" value="1"/>
</dbReference>
<dbReference type="PANTHER" id="PTHR42973:SF54">
    <property type="entry name" value="FAD-BINDING PCMH-TYPE DOMAIN-CONTAINING PROTEIN"/>
    <property type="match status" value="1"/>
</dbReference>
<dbReference type="AlphaFoldDB" id="A0A2T2P440"/>
<feature type="domain" description="FAD-binding PCMH-type" evidence="5">
    <location>
        <begin position="33"/>
        <end position="208"/>
    </location>
</feature>
<name>A0A2T2P440_CORCC</name>
<comment type="similarity">
    <text evidence="1">Belongs to the oxygen-dependent FAD-linked oxidoreductase family.</text>
</comment>
<feature type="non-terminal residue" evidence="6">
    <location>
        <position position="481"/>
    </location>
</feature>
<gene>
    <name evidence="6" type="ORF">BS50DRAFT_464603</name>
</gene>
<keyword evidence="3" id="KW-0274">FAD</keyword>
<dbReference type="PANTHER" id="PTHR42973">
    <property type="entry name" value="BINDING OXIDOREDUCTASE, PUTATIVE (AFU_ORTHOLOGUE AFUA_1G17690)-RELATED"/>
    <property type="match status" value="1"/>
</dbReference>
<dbReference type="InterPro" id="IPR006094">
    <property type="entry name" value="Oxid_FAD_bind_N"/>
</dbReference>
<keyword evidence="4" id="KW-0560">Oxidoreductase</keyword>
<evidence type="ECO:0000259" key="5">
    <source>
        <dbReference type="PROSITE" id="PS51387"/>
    </source>
</evidence>
<protein>
    <submittedName>
        <fullName evidence="6">FAD-binding domain-containing protein</fullName>
    </submittedName>
</protein>
<evidence type="ECO:0000313" key="6">
    <source>
        <dbReference type="EMBL" id="PSN72454.1"/>
    </source>
</evidence>
<dbReference type="EMBL" id="KZ678130">
    <property type="protein sequence ID" value="PSN72454.1"/>
    <property type="molecule type" value="Genomic_DNA"/>
</dbReference>
<dbReference type="InterPro" id="IPR036318">
    <property type="entry name" value="FAD-bd_PCMH-like_sf"/>
</dbReference>
<keyword evidence="2" id="KW-0285">Flavoprotein</keyword>
<dbReference type="Gene3D" id="3.30.465.10">
    <property type="match status" value="1"/>
</dbReference>
<dbReference type="InterPro" id="IPR016169">
    <property type="entry name" value="FAD-bd_PCMH_sub2"/>
</dbReference>